<protein>
    <recommendedName>
        <fullName evidence="7">Endolytic murein transglycosylase</fullName>
        <ecNumber evidence="7">4.2.2.29</ecNumber>
    </recommendedName>
    <alternativeName>
        <fullName evidence="7">Peptidoglycan lytic transglycosylase</fullName>
    </alternativeName>
    <alternativeName>
        <fullName evidence="7">Peptidoglycan polymerization terminase</fullName>
    </alternativeName>
</protein>
<gene>
    <name evidence="8" type="primary">ygcC</name>
    <name evidence="7" type="synonym">mltG</name>
    <name evidence="8" type="ordered locus">CHU_0321</name>
</gene>
<dbReference type="InterPro" id="IPR003770">
    <property type="entry name" value="MLTG-like"/>
</dbReference>
<dbReference type="GO" id="GO:0005886">
    <property type="term" value="C:plasma membrane"/>
    <property type="evidence" value="ECO:0007669"/>
    <property type="project" value="UniProtKB-UniRule"/>
</dbReference>
<dbReference type="Gene3D" id="3.30.160.60">
    <property type="entry name" value="Classic Zinc Finger"/>
    <property type="match status" value="1"/>
</dbReference>
<dbReference type="Proteomes" id="UP000001822">
    <property type="component" value="Chromosome"/>
</dbReference>
<evidence type="ECO:0000256" key="5">
    <source>
        <dbReference type="ARBA" id="ARBA00023239"/>
    </source>
</evidence>
<keyword evidence="2 7" id="KW-0812">Transmembrane</keyword>
<evidence type="ECO:0000256" key="1">
    <source>
        <dbReference type="ARBA" id="ARBA00022475"/>
    </source>
</evidence>
<keyword evidence="1 7" id="KW-1003">Cell membrane</keyword>
<dbReference type="AlphaFoldDB" id="A0A6N4SMW4"/>
<dbReference type="HAMAP" id="MF_02065">
    <property type="entry name" value="MltG"/>
    <property type="match status" value="1"/>
</dbReference>
<keyword evidence="5 7" id="KW-0456">Lyase</keyword>
<dbReference type="EMBL" id="CP000383">
    <property type="protein sequence ID" value="ABG57612.1"/>
    <property type="molecule type" value="Genomic_DNA"/>
</dbReference>
<evidence type="ECO:0000313" key="9">
    <source>
        <dbReference type="Proteomes" id="UP000001822"/>
    </source>
</evidence>
<keyword evidence="9" id="KW-1185">Reference proteome</keyword>
<dbReference type="Pfam" id="PF02618">
    <property type="entry name" value="YceG"/>
    <property type="match status" value="1"/>
</dbReference>
<dbReference type="NCBIfam" id="TIGR00247">
    <property type="entry name" value="endolytic transglycosylase MltG"/>
    <property type="match status" value="1"/>
</dbReference>
<evidence type="ECO:0000256" key="2">
    <source>
        <dbReference type="ARBA" id="ARBA00022692"/>
    </source>
</evidence>
<reference evidence="8 9" key="1">
    <citation type="journal article" date="2007" name="Appl. Environ. Microbiol.">
        <title>Genome sequence of the cellulolytic gliding bacterium Cytophaga hutchinsonii.</title>
        <authorList>
            <person name="Xie G."/>
            <person name="Bruce D.C."/>
            <person name="Challacombe J.F."/>
            <person name="Chertkov O."/>
            <person name="Detter J.C."/>
            <person name="Gilna P."/>
            <person name="Han C.S."/>
            <person name="Lucas S."/>
            <person name="Misra M."/>
            <person name="Myers G.L."/>
            <person name="Richardson P."/>
            <person name="Tapia R."/>
            <person name="Thayer N."/>
            <person name="Thompson L.S."/>
            <person name="Brettin T.S."/>
            <person name="Henrissat B."/>
            <person name="Wilson D.B."/>
            <person name="McBride M.J."/>
        </authorList>
    </citation>
    <scope>NUCLEOTIDE SEQUENCE [LARGE SCALE GENOMIC DNA]</scope>
    <source>
        <strain evidence="9">ATCC 33406 / DSM 1761 / CIP 103989 / NBRC 15051 / NCIMB 9469 / D465</strain>
    </source>
</reference>
<name>A0A6N4SMW4_CYTH3</name>
<comment type="similarity">
    <text evidence="7">Belongs to the transglycosylase MltG family.</text>
</comment>
<keyword evidence="4 7" id="KW-0472">Membrane</keyword>
<evidence type="ECO:0000256" key="6">
    <source>
        <dbReference type="ARBA" id="ARBA00023316"/>
    </source>
</evidence>
<dbReference type="KEGG" id="chu:CHU_0321"/>
<evidence type="ECO:0000256" key="4">
    <source>
        <dbReference type="ARBA" id="ARBA00023136"/>
    </source>
</evidence>
<evidence type="ECO:0000313" key="8">
    <source>
        <dbReference type="EMBL" id="ABG57612.1"/>
    </source>
</evidence>
<dbReference type="GO" id="GO:0009252">
    <property type="term" value="P:peptidoglycan biosynthetic process"/>
    <property type="evidence" value="ECO:0007669"/>
    <property type="project" value="UniProtKB-UniRule"/>
</dbReference>
<evidence type="ECO:0000256" key="3">
    <source>
        <dbReference type="ARBA" id="ARBA00022989"/>
    </source>
</evidence>
<dbReference type="RefSeq" id="WP_011583728.1">
    <property type="nucleotide sequence ID" value="NC_008255.1"/>
</dbReference>
<dbReference type="OrthoDB" id="9814591at2"/>
<proteinExistence type="inferred from homology"/>
<dbReference type="EC" id="4.2.2.29" evidence="7"/>
<dbReference type="GO" id="GO:0008932">
    <property type="term" value="F:lytic endotransglycosylase activity"/>
    <property type="evidence" value="ECO:0007669"/>
    <property type="project" value="UniProtKB-UniRule"/>
</dbReference>
<dbReference type="PANTHER" id="PTHR30518">
    <property type="entry name" value="ENDOLYTIC MUREIN TRANSGLYCOSYLASE"/>
    <property type="match status" value="1"/>
</dbReference>
<comment type="catalytic activity">
    <reaction evidence="7">
        <text>a peptidoglycan chain = a peptidoglycan chain with N-acetyl-1,6-anhydromuramyl-[peptide] at the reducing end + a peptidoglycan chain with N-acetylglucosamine at the non-reducing end.</text>
        <dbReference type="EC" id="4.2.2.29"/>
    </reaction>
</comment>
<accession>A0A6N4SMW4</accession>
<keyword evidence="3 7" id="KW-1133">Transmembrane helix</keyword>
<dbReference type="GO" id="GO:0071555">
    <property type="term" value="P:cell wall organization"/>
    <property type="evidence" value="ECO:0007669"/>
    <property type="project" value="UniProtKB-KW"/>
</dbReference>
<keyword evidence="7" id="KW-0997">Cell inner membrane</keyword>
<dbReference type="PANTHER" id="PTHR30518:SF2">
    <property type="entry name" value="ENDOLYTIC MUREIN TRANSGLYCOSYLASE"/>
    <property type="match status" value="1"/>
</dbReference>
<evidence type="ECO:0000256" key="7">
    <source>
        <dbReference type="HAMAP-Rule" id="MF_02065"/>
    </source>
</evidence>
<sequence>MAKKRVIPKPKTPRKPIAKKSTRFSISAQSWLFLAGFVVLFASWYITFASNTAFRSSAYYIYISRGTEIEELTDTLVKRNVIKTGITFKWMASVMHLETLRPGMYRVEKGWGNYQILSVVENTDLRSSQLIDLAEYRSRKRTIKELCKLTGIDEKEFLELLKDEDEVDDLGGFTTESVYCIFRPGRYRIYKNTTPKEVLEYLACQYTQLWNEERRDACNRLDLTEDEVVILSSIVYSETKQRSEMSTIAGVYINRLHDNMKLQSDPTVLFAHTSMDSRRVSNKHLAIESDYNTYLKKGLPPGPICIVPTFVIDEVLKYDSHKYYYFCAKGDKSGCHNFATNYNEHMANAKKYRNGLDKKKIYK</sequence>
<feature type="site" description="Important for catalytic activity" evidence="7">
    <location>
        <position position="238"/>
    </location>
</feature>
<keyword evidence="6 7" id="KW-0961">Cell wall biogenesis/degradation</keyword>
<comment type="function">
    <text evidence="7">Functions as a peptidoglycan terminase that cleaves nascent peptidoglycan strands endolytically to terminate their elongation.</text>
</comment>
<organism evidence="8 9">
    <name type="scientific">Cytophaga hutchinsonii (strain ATCC 33406 / DSM 1761 / CIP 103989 / NBRC 15051 / NCIMB 9469 / D465)</name>
    <dbReference type="NCBI Taxonomy" id="269798"/>
    <lineage>
        <taxon>Bacteria</taxon>
        <taxon>Pseudomonadati</taxon>
        <taxon>Bacteroidota</taxon>
        <taxon>Cytophagia</taxon>
        <taxon>Cytophagales</taxon>
        <taxon>Cytophagaceae</taxon>
        <taxon>Cytophaga</taxon>
    </lineage>
</organism>